<evidence type="ECO:0000256" key="3">
    <source>
        <dbReference type="SAM" id="MobiDB-lite"/>
    </source>
</evidence>
<evidence type="ECO:0000256" key="2">
    <source>
        <dbReference type="ARBA" id="ARBA00023043"/>
    </source>
</evidence>
<protein>
    <submittedName>
        <fullName evidence="4">Uncharacterized protein</fullName>
    </submittedName>
</protein>
<keyword evidence="2" id="KW-0040">ANK repeat</keyword>
<feature type="compositionally biased region" description="Low complexity" evidence="3">
    <location>
        <begin position="460"/>
        <end position="478"/>
    </location>
</feature>
<feature type="compositionally biased region" description="Basic residues" evidence="3">
    <location>
        <begin position="479"/>
        <end position="490"/>
    </location>
</feature>
<dbReference type="PANTHER" id="PTHR24126">
    <property type="entry name" value="ANKYRIN REPEAT, PH AND SEC7 DOMAIN CONTAINING PROTEIN SECG-RELATED"/>
    <property type="match status" value="1"/>
</dbReference>
<dbReference type="Gene3D" id="1.25.40.20">
    <property type="entry name" value="Ankyrin repeat-containing domain"/>
    <property type="match status" value="1"/>
</dbReference>
<sequence>MDRSCYFPLRWESTGDQWWYASPIDWAAADGHYDIVRQLLHLDPNLLIKLTSLRRIRRLEALWDDDARFVHAPRHRASVARGLLLECECKHGAENTLLRAGYGGWLLYTAASAGDAGFVVKYLMASFDMINSTDNQGNTALHVAAYRGHLPVVNALVAASPSAISAVNNAGDTFLHSAIAGFRTPGFRRLDRQLELTKHLIRERAADIRKIINLRNDAGLTALHMAVVGCVHPDLVELLMTTPSIDLNVEDADGMTPLALLKEQLRSTTSERLIKQIVSAGGVLSSSVLRSRSAVVSQIKMRGGIAISPGTMFRISDAEILLHSGIAATESRRASSCSSDGKCDPVHADANGEGDENHGSSEKRLSSASRAKDRLKMMLRWPRHREKMSRTPRKSEDGGPLDTIKKLNKHVADTPTPLRQAFTKTTALNNKRTLAVKSSAPSSASKKKLIHGIMEAMPHLAASLPTRPARRSSSTASWRRCRTSRPHRQQTRSPPSTLPRSSMSSAPTSTKLKDICFEEEESTMVTPPFGKLKDIILDNDDGADDPSCSNSSLADEGVGVAARRNHGCGNGRLINICFGAQGLTGEDSASGQQTSKMFKQQCLRVS</sequence>
<feature type="region of interest" description="Disordered" evidence="3">
    <location>
        <begin position="460"/>
        <end position="510"/>
    </location>
</feature>
<dbReference type="PROSITE" id="PS50088">
    <property type="entry name" value="ANK_REPEAT"/>
    <property type="match status" value="1"/>
</dbReference>
<dbReference type="PROSITE" id="PS50297">
    <property type="entry name" value="ANK_REP_REGION"/>
    <property type="match status" value="1"/>
</dbReference>
<dbReference type="PANTHER" id="PTHR24126:SF40">
    <property type="entry name" value="ANKYRIN REPEAT FAMILY PROTEIN"/>
    <property type="match status" value="1"/>
</dbReference>
<dbReference type="SUPFAM" id="SSF48403">
    <property type="entry name" value="Ankyrin repeat"/>
    <property type="match status" value="1"/>
</dbReference>
<dbReference type="Pfam" id="PF12796">
    <property type="entry name" value="Ank_2"/>
    <property type="match status" value="1"/>
</dbReference>
<feature type="compositionally biased region" description="Low complexity" evidence="3">
    <location>
        <begin position="493"/>
        <end position="507"/>
    </location>
</feature>
<keyword evidence="1" id="KW-0677">Repeat</keyword>
<dbReference type="EnsemblPlants" id="EMT04069">
    <property type="protein sequence ID" value="EMT04069"/>
    <property type="gene ID" value="F775_30643"/>
</dbReference>
<proteinExistence type="predicted"/>
<name>M8ARL9_AEGTA</name>
<evidence type="ECO:0000256" key="1">
    <source>
        <dbReference type="ARBA" id="ARBA00022737"/>
    </source>
</evidence>
<feature type="compositionally biased region" description="Basic residues" evidence="3">
    <location>
        <begin position="381"/>
        <end position="392"/>
    </location>
</feature>
<dbReference type="InterPro" id="IPR036770">
    <property type="entry name" value="Ankyrin_rpt-contain_sf"/>
</dbReference>
<organism evidence="4">
    <name type="scientific">Aegilops tauschii</name>
    <name type="common">Tausch's goatgrass</name>
    <name type="synonym">Aegilops squarrosa</name>
    <dbReference type="NCBI Taxonomy" id="37682"/>
    <lineage>
        <taxon>Eukaryota</taxon>
        <taxon>Viridiplantae</taxon>
        <taxon>Streptophyta</taxon>
        <taxon>Embryophyta</taxon>
        <taxon>Tracheophyta</taxon>
        <taxon>Spermatophyta</taxon>
        <taxon>Magnoliopsida</taxon>
        <taxon>Liliopsida</taxon>
        <taxon>Poales</taxon>
        <taxon>Poaceae</taxon>
        <taxon>BOP clade</taxon>
        <taxon>Pooideae</taxon>
        <taxon>Triticodae</taxon>
        <taxon>Triticeae</taxon>
        <taxon>Triticinae</taxon>
        <taxon>Aegilops</taxon>
    </lineage>
</organism>
<evidence type="ECO:0000313" key="4">
    <source>
        <dbReference type="EnsemblPlants" id="EMT04069"/>
    </source>
</evidence>
<feature type="compositionally biased region" description="Basic and acidic residues" evidence="3">
    <location>
        <begin position="355"/>
        <end position="376"/>
    </location>
</feature>
<accession>M8ARL9</accession>
<dbReference type="SMART" id="SM00248">
    <property type="entry name" value="ANK"/>
    <property type="match status" value="5"/>
</dbReference>
<feature type="region of interest" description="Disordered" evidence="3">
    <location>
        <begin position="331"/>
        <end position="403"/>
    </location>
</feature>
<dbReference type="AlphaFoldDB" id="M8ARL9"/>
<reference evidence="4" key="1">
    <citation type="submission" date="2015-06" db="UniProtKB">
        <authorList>
            <consortium name="EnsemblPlants"/>
        </authorList>
    </citation>
    <scope>IDENTIFICATION</scope>
</reference>
<dbReference type="InterPro" id="IPR002110">
    <property type="entry name" value="Ankyrin_rpt"/>
</dbReference>